<organism evidence="1 2">
    <name type="scientific">Tenacibaculum larymnensis</name>
    <dbReference type="NCBI Taxonomy" id="2878201"/>
    <lineage>
        <taxon>Bacteria</taxon>
        <taxon>Pseudomonadati</taxon>
        <taxon>Bacteroidota</taxon>
        <taxon>Flavobacteriia</taxon>
        <taxon>Flavobacteriales</taxon>
        <taxon>Flavobacteriaceae</taxon>
        <taxon>Tenacibaculum</taxon>
    </lineage>
</organism>
<proteinExistence type="predicted"/>
<dbReference type="RefSeq" id="WP_274633996.1">
    <property type="nucleotide sequence ID" value="NZ_JAIWJY010000003.1"/>
</dbReference>
<evidence type="ECO:0000313" key="2">
    <source>
        <dbReference type="Proteomes" id="UP001149303"/>
    </source>
</evidence>
<dbReference type="AlphaFoldDB" id="A0A9X4IP41"/>
<reference evidence="1" key="1">
    <citation type="submission" date="2021-09" db="EMBL/GenBank/DDBJ databases">
        <authorList>
            <person name="Smyrli M."/>
        </authorList>
    </citation>
    <scope>NUCLEOTIDE SEQUENCE</scope>
    <source>
        <strain evidence="1">LAR25</strain>
    </source>
</reference>
<accession>A0A9X4IP41</accession>
<sequence length="54" mass="6092">MKKVTLILAVVFSTFLLTSCTDESKELEELNNESLEVYNVDRKDIERPGSQGSN</sequence>
<gene>
    <name evidence="1" type="ORF">LCI24_06170</name>
</gene>
<dbReference type="Proteomes" id="UP001149303">
    <property type="component" value="Unassembled WGS sequence"/>
</dbReference>
<keyword evidence="2" id="KW-1185">Reference proteome</keyword>
<name>A0A9X4IP41_9FLAO</name>
<dbReference type="PROSITE" id="PS51257">
    <property type="entry name" value="PROKAR_LIPOPROTEIN"/>
    <property type="match status" value="1"/>
</dbReference>
<dbReference type="EMBL" id="JAIWJY010000003">
    <property type="protein sequence ID" value="MDE1206380.1"/>
    <property type="molecule type" value="Genomic_DNA"/>
</dbReference>
<evidence type="ECO:0000313" key="1">
    <source>
        <dbReference type="EMBL" id="MDE1206380.1"/>
    </source>
</evidence>
<protein>
    <submittedName>
        <fullName evidence="1">Uncharacterized protein</fullName>
    </submittedName>
</protein>
<comment type="caution">
    <text evidence="1">The sequence shown here is derived from an EMBL/GenBank/DDBJ whole genome shotgun (WGS) entry which is preliminary data.</text>
</comment>